<accession>A0A2I0VSU9</accession>
<name>A0A2I0VSU9_9ASPA</name>
<protein>
    <recommendedName>
        <fullName evidence="3">C2H2-type domain-containing protein</fullName>
    </recommendedName>
</protein>
<evidence type="ECO:0000313" key="2">
    <source>
        <dbReference type="Proteomes" id="UP000233837"/>
    </source>
</evidence>
<proteinExistence type="predicted"/>
<organism evidence="1 2">
    <name type="scientific">Dendrobium catenatum</name>
    <dbReference type="NCBI Taxonomy" id="906689"/>
    <lineage>
        <taxon>Eukaryota</taxon>
        <taxon>Viridiplantae</taxon>
        <taxon>Streptophyta</taxon>
        <taxon>Embryophyta</taxon>
        <taxon>Tracheophyta</taxon>
        <taxon>Spermatophyta</taxon>
        <taxon>Magnoliopsida</taxon>
        <taxon>Liliopsida</taxon>
        <taxon>Asparagales</taxon>
        <taxon>Orchidaceae</taxon>
        <taxon>Epidendroideae</taxon>
        <taxon>Malaxideae</taxon>
        <taxon>Dendrobiinae</taxon>
        <taxon>Dendrobium</taxon>
    </lineage>
</organism>
<dbReference type="AlphaFoldDB" id="A0A2I0VSU9"/>
<sequence>MFIFTSPTHILRHSAIPLPPSFSCSLYKWVREEDFCASHAKKNETRRFSSKEGLKEHNKKLHKKLKYTCVDCANQFKTKCELEAHVLEQREAQREAKREEAQRRKHTD</sequence>
<reference evidence="1 2" key="2">
    <citation type="journal article" date="2017" name="Nature">
        <title>The Apostasia genome and the evolution of orchids.</title>
        <authorList>
            <person name="Zhang G.Q."/>
            <person name="Liu K.W."/>
            <person name="Li Z."/>
            <person name="Lohaus R."/>
            <person name="Hsiao Y.Y."/>
            <person name="Niu S.C."/>
            <person name="Wang J.Y."/>
            <person name="Lin Y.C."/>
            <person name="Xu Q."/>
            <person name="Chen L.J."/>
            <person name="Yoshida K."/>
            <person name="Fujiwara S."/>
            <person name="Wang Z.W."/>
            <person name="Zhang Y.Q."/>
            <person name="Mitsuda N."/>
            <person name="Wang M."/>
            <person name="Liu G.H."/>
            <person name="Pecoraro L."/>
            <person name="Huang H.X."/>
            <person name="Xiao X.J."/>
            <person name="Lin M."/>
            <person name="Wu X.Y."/>
            <person name="Wu W.L."/>
            <person name="Chen Y.Y."/>
            <person name="Chang S.B."/>
            <person name="Sakamoto S."/>
            <person name="Ohme-Takagi M."/>
            <person name="Yagi M."/>
            <person name="Zeng S.J."/>
            <person name="Shen C.Y."/>
            <person name="Yeh C.M."/>
            <person name="Luo Y.B."/>
            <person name="Tsai W.C."/>
            <person name="Van de Peer Y."/>
            <person name="Liu Z.J."/>
        </authorList>
    </citation>
    <scope>NUCLEOTIDE SEQUENCE [LARGE SCALE GENOMIC DNA]</scope>
    <source>
        <tissue evidence="1">The whole plant</tissue>
    </source>
</reference>
<reference evidence="1 2" key="1">
    <citation type="journal article" date="2016" name="Sci. Rep.">
        <title>The Dendrobium catenatum Lindl. genome sequence provides insights into polysaccharide synthase, floral development and adaptive evolution.</title>
        <authorList>
            <person name="Zhang G.Q."/>
            <person name="Xu Q."/>
            <person name="Bian C."/>
            <person name="Tsai W.C."/>
            <person name="Yeh C.M."/>
            <person name="Liu K.W."/>
            <person name="Yoshida K."/>
            <person name="Zhang L.S."/>
            <person name="Chang S.B."/>
            <person name="Chen F."/>
            <person name="Shi Y."/>
            <person name="Su Y.Y."/>
            <person name="Zhang Y.Q."/>
            <person name="Chen L.J."/>
            <person name="Yin Y."/>
            <person name="Lin M."/>
            <person name="Huang H."/>
            <person name="Deng H."/>
            <person name="Wang Z.W."/>
            <person name="Zhu S.L."/>
            <person name="Zhao X."/>
            <person name="Deng C."/>
            <person name="Niu S.C."/>
            <person name="Huang J."/>
            <person name="Wang M."/>
            <person name="Liu G.H."/>
            <person name="Yang H.J."/>
            <person name="Xiao X.J."/>
            <person name="Hsiao Y.Y."/>
            <person name="Wu W.L."/>
            <person name="Chen Y.Y."/>
            <person name="Mitsuda N."/>
            <person name="Ohme-Takagi M."/>
            <person name="Luo Y.B."/>
            <person name="Van de Peer Y."/>
            <person name="Liu Z.J."/>
        </authorList>
    </citation>
    <scope>NUCLEOTIDE SEQUENCE [LARGE SCALE GENOMIC DNA]</scope>
    <source>
        <tissue evidence="1">The whole plant</tissue>
    </source>
</reference>
<dbReference type="Gene3D" id="3.30.160.60">
    <property type="entry name" value="Classic Zinc Finger"/>
    <property type="match status" value="1"/>
</dbReference>
<evidence type="ECO:0008006" key="3">
    <source>
        <dbReference type="Google" id="ProtNLM"/>
    </source>
</evidence>
<dbReference type="Proteomes" id="UP000233837">
    <property type="component" value="Unassembled WGS sequence"/>
</dbReference>
<dbReference type="EMBL" id="KZ503269">
    <property type="protein sequence ID" value="PKU66485.1"/>
    <property type="molecule type" value="Genomic_DNA"/>
</dbReference>
<evidence type="ECO:0000313" key="1">
    <source>
        <dbReference type="EMBL" id="PKU66485.1"/>
    </source>
</evidence>
<keyword evidence="2" id="KW-1185">Reference proteome</keyword>
<gene>
    <name evidence="1" type="ORF">MA16_Dca018187</name>
</gene>